<evidence type="ECO:0000256" key="6">
    <source>
        <dbReference type="SAM" id="Phobius"/>
    </source>
</evidence>
<feature type="transmembrane region" description="Helical" evidence="6">
    <location>
        <begin position="325"/>
        <end position="345"/>
    </location>
</feature>
<dbReference type="AlphaFoldDB" id="A0A7S4FVI7"/>
<reference evidence="7" key="1">
    <citation type="submission" date="2021-01" db="EMBL/GenBank/DDBJ databases">
        <authorList>
            <person name="Corre E."/>
            <person name="Pelletier E."/>
            <person name="Niang G."/>
            <person name="Scheremetjew M."/>
            <person name="Finn R."/>
            <person name="Kale V."/>
            <person name="Holt S."/>
            <person name="Cochrane G."/>
            <person name="Meng A."/>
            <person name="Brown T."/>
            <person name="Cohen L."/>
        </authorList>
    </citation>
    <scope>NUCLEOTIDE SEQUENCE</scope>
    <source>
        <strain evidence="7">CCMP1594</strain>
    </source>
</reference>
<name>A0A7S4FVI7_9EUGL</name>
<dbReference type="PANTHER" id="PTHR13353">
    <property type="entry name" value="TRANSMEMBRANE PROTEIN 19"/>
    <property type="match status" value="1"/>
</dbReference>
<evidence type="ECO:0000256" key="3">
    <source>
        <dbReference type="ARBA" id="ARBA00022692"/>
    </source>
</evidence>
<feature type="transmembrane region" description="Helical" evidence="6">
    <location>
        <begin position="357"/>
        <end position="381"/>
    </location>
</feature>
<keyword evidence="3 6" id="KW-0812">Transmembrane</keyword>
<dbReference type="GO" id="GO:0016020">
    <property type="term" value="C:membrane"/>
    <property type="evidence" value="ECO:0007669"/>
    <property type="project" value="UniProtKB-SubCell"/>
</dbReference>
<dbReference type="EMBL" id="HBJA01079176">
    <property type="protein sequence ID" value="CAE0816576.1"/>
    <property type="molecule type" value="Transcribed_RNA"/>
</dbReference>
<accession>A0A7S4FVI7</accession>
<proteinExistence type="inferred from homology"/>
<dbReference type="PANTHER" id="PTHR13353:SF5">
    <property type="entry name" value="TRANSMEMBRANE PROTEIN 19"/>
    <property type="match status" value="1"/>
</dbReference>
<comment type="subcellular location">
    <subcellularLocation>
        <location evidence="1">Membrane</location>
        <topology evidence="1">Multi-pass membrane protein</topology>
    </subcellularLocation>
</comment>
<evidence type="ECO:0008006" key="8">
    <source>
        <dbReference type="Google" id="ProtNLM"/>
    </source>
</evidence>
<feature type="transmembrane region" description="Helical" evidence="6">
    <location>
        <begin position="300"/>
        <end position="319"/>
    </location>
</feature>
<evidence type="ECO:0000256" key="2">
    <source>
        <dbReference type="ARBA" id="ARBA00009012"/>
    </source>
</evidence>
<protein>
    <recommendedName>
        <fullName evidence="8">TIGR00297 family protein</fullName>
    </recommendedName>
</protein>
<evidence type="ECO:0000256" key="1">
    <source>
        <dbReference type="ARBA" id="ARBA00004141"/>
    </source>
</evidence>
<organism evidence="7">
    <name type="scientific">Eutreptiella gymnastica</name>
    <dbReference type="NCBI Taxonomy" id="73025"/>
    <lineage>
        <taxon>Eukaryota</taxon>
        <taxon>Discoba</taxon>
        <taxon>Euglenozoa</taxon>
        <taxon>Euglenida</taxon>
        <taxon>Spirocuta</taxon>
        <taxon>Euglenophyceae</taxon>
        <taxon>Eutreptiales</taxon>
        <taxon>Eutreptiaceae</taxon>
        <taxon>Eutreptiella</taxon>
    </lineage>
</organism>
<dbReference type="Pfam" id="PF01940">
    <property type="entry name" value="DUF92"/>
    <property type="match status" value="1"/>
</dbReference>
<feature type="transmembrane region" description="Helical" evidence="6">
    <location>
        <begin position="171"/>
        <end position="195"/>
    </location>
</feature>
<dbReference type="InterPro" id="IPR002794">
    <property type="entry name" value="DUF92_TMEM19"/>
</dbReference>
<keyword evidence="5 6" id="KW-0472">Membrane</keyword>
<evidence type="ECO:0000256" key="5">
    <source>
        <dbReference type="ARBA" id="ARBA00023136"/>
    </source>
</evidence>
<evidence type="ECO:0000256" key="4">
    <source>
        <dbReference type="ARBA" id="ARBA00022989"/>
    </source>
</evidence>
<gene>
    <name evidence="7" type="ORF">EGYM00163_LOCUS27737</name>
</gene>
<dbReference type="NCBIfam" id="TIGR00297">
    <property type="entry name" value="TIGR00297 family protein"/>
    <property type="match status" value="1"/>
</dbReference>
<sequence length="383" mass="39295">MARITLVNESEVLVHSFSPSPACNLRELCTLATAACALLVSAGAALNSLSAAQSLYTTASVRPLVSRPLATHTPIHPVPSVSAASAYPTVQQPQVAPLSPWQSTASSLRSQIVARLAPVDVEPLQQASEQFPWAVGVSGALFGLGTVTGKFDRVLTPLMPNPLLSGITHSFLLSVILWTCLGWKGWSVCVLYLFLGVAVTKVRSKEKEAAGIAEGRGGARGPENVWGSAATASICALLTLAFPEQTPLLALGYVASLATKLSDTCGSEIGKAYGKTPILITTLQQVPPGTEGAVSVEGTVAGIIGSAVLAAFAVPAGLINFTGVGIAMVAAFIACNVESFLGATVQGNIKWLTNEVINFINTTVGAIVAAVLGLLVGLVGVSI</sequence>
<comment type="similarity">
    <text evidence="2">Belongs to the TMEM19 family.</text>
</comment>
<keyword evidence="4 6" id="KW-1133">Transmembrane helix</keyword>
<evidence type="ECO:0000313" key="7">
    <source>
        <dbReference type="EMBL" id="CAE0816576.1"/>
    </source>
</evidence>